<dbReference type="GO" id="GO:0005886">
    <property type="term" value="C:plasma membrane"/>
    <property type="evidence" value="ECO:0007669"/>
    <property type="project" value="TreeGrafter"/>
</dbReference>
<gene>
    <name evidence="9" type="ORF">SAMN04488500_108162</name>
</gene>
<dbReference type="STRING" id="112901.SAMN04488500_108162"/>
<keyword evidence="10" id="KW-1185">Reference proteome</keyword>
<keyword evidence="4 7" id="KW-0732">Signal</keyword>
<dbReference type="EMBL" id="FWXI01000008">
    <property type="protein sequence ID" value="SMC76384.1"/>
    <property type="molecule type" value="Genomic_DNA"/>
</dbReference>
<evidence type="ECO:0000313" key="10">
    <source>
        <dbReference type="Proteomes" id="UP000192738"/>
    </source>
</evidence>
<keyword evidence="5" id="KW-0378">Hydrolase</keyword>
<evidence type="ECO:0000256" key="4">
    <source>
        <dbReference type="ARBA" id="ARBA00022729"/>
    </source>
</evidence>
<dbReference type="NCBIfam" id="NF012161">
    <property type="entry name" value="bla_class_D_main"/>
    <property type="match status" value="1"/>
</dbReference>
<feature type="chain" id="PRO_5038369630" description="beta-lactamase" evidence="7">
    <location>
        <begin position="21"/>
        <end position="267"/>
    </location>
</feature>
<proteinExistence type="inferred from homology"/>
<evidence type="ECO:0000256" key="2">
    <source>
        <dbReference type="ARBA" id="ARBA00007898"/>
    </source>
</evidence>
<dbReference type="PANTHER" id="PTHR30627:SF6">
    <property type="entry name" value="BETA-LACTAMASE YBXI-RELATED"/>
    <property type="match status" value="1"/>
</dbReference>
<sequence>MKRYLTIIFITIFFCFNSLGTGQASSSIIRNDLQKFFTGYEGTFVLYDENADRYTIYNEQQSGVRLSPCSTFKIFNSLIGLESGVLDKEDVFTLIKWNGQQYPFPAWNRDQTLASAIANSVVWYYQEVARRVGNDRMVEYIDKLQYGNQDISGGIDQFWLRSSLKISAREQVELLKQLYNDQLPFAPDNMAVARKIIVLSTSNDLVFSGKTGSAYQDGQYTLGWFVGCVEKNGHKYFFATNIQNAKDAHGGKAREISKLILKELELL</sequence>
<protein>
    <recommendedName>
        <fullName evidence="3">beta-lactamase</fullName>
        <ecNumber evidence="3">3.5.2.6</ecNumber>
    </recommendedName>
</protein>
<evidence type="ECO:0000256" key="3">
    <source>
        <dbReference type="ARBA" id="ARBA00012865"/>
    </source>
</evidence>
<evidence type="ECO:0000256" key="1">
    <source>
        <dbReference type="ARBA" id="ARBA00001526"/>
    </source>
</evidence>
<dbReference type="GO" id="GO:0008658">
    <property type="term" value="F:penicillin binding"/>
    <property type="evidence" value="ECO:0007669"/>
    <property type="project" value="InterPro"/>
</dbReference>
<evidence type="ECO:0000256" key="6">
    <source>
        <dbReference type="ARBA" id="ARBA00023251"/>
    </source>
</evidence>
<dbReference type="InterPro" id="IPR012338">
    <property type="entry name" value="Beta-lactam/transpept-like"/>
</dbReference>
<dbReference type="GO" id="GO:0046677">
    <property type="term" value="P:response to antibiotic"/>
    <property type="evidence" value="ECO:0007669"/>
    <property type="project" value="UniProtKB-KW"/>
</dbReference>
<keyword evidence="6" id="KW-0046">Antibiotic resistance</keyword>
<dbReference type="RefSeq" id="WP_084575858.1">
    <property type="nucleotide sequence ID" value="NZ_CP155572.1"/>
</dbReference>
<name>A0A1W2BUH2_9FIRM</name>
<dbReference type="Pfam" id="PF00905">
    <property type="entry name" value="Transpeptidase"/>
    <property type="match status" value="1"/>
</dbReference>
<dbReference type="EC" id="3.5.2.6" evidence="3"/>
<dbReference type="InterPro" id="IPR050515">
    <property type="entry name" value="Beta-lactam/transpept"/>
</dbReference>
<organism evidence="9 10">
    <name type="scientific">Sporomusa malonica</name>
    <dbReference type="NCBI Taxonomy" id="112901"/>
    <lineage>
        <taxon>Bacteria</taxon>
        <taxon>Bacillati</taxon>
        <taxon>Bacillota</taxon>
        <taxon>Negativicutes</taxon>
        <taxon>Selenomonadales</taxon>
        <taxon>Sporomusaceae</taxon>
        <taxon>Sporomusa</taxon>
    </lineage>
</organism>
<comment type="similarity">
    <text evidence="2">Belongs to the class-D beta-lactamase family.</text>
</comment>
<accession>A0A1W2BUH2</accession>
<feature type="signal peptide" evidence="7">
    <location>
        <begin position="1"/>
        <end position="20"/>
    </location>
</feature>
<evidence type="ECO:0000313" key="9">
    <source>
        <dbReference type="EMBL" id="SMC76384.1"/>
    </source>
</evidence>
<evidence type="ECO:0000256" key="7">
    <source>
        <dbReference type="SAM" id="SignalP"/>
    </source>
</evidence>
<dbReference type="Gene3D" id="3.40.710.10">
    <property type="entry name" value="DD-peptidase/beta-lactamase superfamily"/>
    <property type="match status" value="1"/>
</dbReference>
<evidence type="ECO:0000256" key="5">
    <source>
        <dbReference type="ARBA" id="ARBA00022801"/>
    </source>
</evidence>
<reference evidence="9 10" key="1">
    <citation type="submission" date="2017-04" db="EMBL/GenBank/DDBJ databases">
        <authorList>
            <person name="Afonso C.L."/>
            <person name="Miller P.J."/>
            <person name="Scott M.A."/>
            <person name="Spackman E."/>
            <person name="Goraichik I."/>
            <person name="Dimitrov K.M."/>
            <person name="Suarez D.L."/>
            <person name="Swayne D.E."/>
        </authorList>
    </citation>
    <scope>NUCLEOTIDE SEQUENCE [LARGE SCALE GENOMIC DNA]</scope>
    <source>
        <strain evidence="9 10">DSM 5090</strain>
    </source>
</reference>
<dbReference type="OrthoDB" id="9762883at2"/>
<feature type="domain" description="Penicillin-binding protein transpeptidase" evidence="8">
    <location>
        <begin position="62"/>
        <end position="260"/>
    </location>
</feature>
<dbReference type="Proteomes" id="UP000192738">
    <property type="component" value="Unassembled WGS sequence"/>
</dbReference>
<dbReference type="InterPro" id="IPR001460">
    <property type="entry name" value="PCN-bd_Tpept"/>
</dbReference>
<comment type="catalytic activity">
    <reaction evidence="1">
        <text>a beta-lactam + H2O = a substituted beta-amino acid</text>
        <dbReference type="Rhea" id="RHEA:20401"/>
        <dbReference type="ChEBI" id="CHEBI:15377"/>
        <dbReference type="ChEBI" id="CHEBI:35627"/>
        <dbReference type="ChEBI" id="CHEBI:140347"/>
        <dbReference type="EC" id="3.5.2.6"/>
    </reaction>
</comment>
<evidence type="ECO:0000259" key="8">
    <source>
        <dbReference type="Pfam" id="PF00905"/>
    </source>
</evidence>
<dbReference type="GO" id="GO:0071555">
    <property type="term" value="P:cell wall organization"/>
    <property type="evidence" value="ECO:0007669"/>
    <property type="project" value="TreeGrafter"/>
</dbReference>
<dbReference type="SUPFAM" id="SSF56601">
    <property type="entry name" value="beta-lactamase/transpeptidase-like"/>
    <property type="match status" value="1"/>
</dbReference>
<dbReference type="PANTHER" id="PTHR30627">
    <property type="entry name" value="PEPTIDOGLYCAN D,D-TRANSPEPTIDASE"/>
    <property type="match status" value="1"/>
</dbReference>
<dbReference type="GO" id="GO:0008800">
    <property type="term" value="F:beta-lactamase activity"/>
    <property type="evidence" value="ECO:0007669"/>
    <property type="project" value="UniProtKB-EC"/>
</dbReference>
<dbReference type="AlphaFoldDB" id="A0A1W2BUH2"/>